<dbReference type="Pfam" id="PF01381">
    <property type="entry name" value="HTH_3"/>
    <property type="match status" value="1"/>
</dbReference>
<gene>
    <name evidence="2" type="ORF">GCWU0000282_001209</name>
</gene>
<protein>
    <submittedName>
        <fullName evidence="2">DNA-binding helix-turn-helix protein</fullName>
    </submittedName>
</protein>
<organism evidence="2 3">
    <name type="scientific">Catonella morbi ATCC 51271</name>
    <dbReference type="NCBI Taxonomy" id="592026"/>
    <lineage>
        <taxon>Bacteria</taxon>
        <taxon>Bacillati</taxon>
        <taxon>Bacillota</taxon>
        <taxon>Clostridia</taxon>
        <taxon>Lachnospirales</taxon>
        <taxon>Lachnospiraceae</taxon>
        <taxon>Catonella</taxon>
    </lineage>
</organism>
<reference evidence="2 3" key="1">
    <citation type="submission" date="2013-06" db="EMBL/GenBank/DDBJ databases">
        <authorList>
            <person name="Weinstock G."/>
            <person name="Sodergren E."/>
            <person name="Clifton S."/>
            <person name="Fulton L."/>
            <person name="Fulton B."/>
            <person name="Courtney L."/>
            <person name="Fronick C."/>
            <person name="Harrison M."/>
            <person name="Strong C."/>
            <person name="Farmer C."/>
            <person name="Delahaunty K."/>
            <person name="Markovic C."/>
            <person name="Hall O."/>
            <person name="Minx P."/>
            <person name="Tomlinson C."/>
            <person name="Mitreva M."/>
            <person name="Nelson J."/>
            <person name="Hou S."/>
            <person name="Wollam A."/>
            <person name="Pepin K.H."/>
            <person name="Johnson M."/>
            <person name="Bhonagiri V."/>
            <person name="Nash W.E."/>
            <person name="Warren W."/>
            <person name="Chinwalla A."/>
            <person name="Mardis E.R."/>
            <person name="Wilson R.K."/>
        </authorList>
    </citation>
    <scope>NUCLEOTIDE SEQUENCE [LARGE SCALE GENOMIC DNA]</scope>
    <source>
        <strain evidence="2 3">ATCC 51271</strain>
    </source>
</reference>
<comment type="caution">
    <text evidence="2">The sequence shown here is derived from an EMBL/GenBank/DDBJ whole genome shotgun (WGS) entry which is preliminary data.</text>
</comment>
<evidence type="ECO:0000313" key="3">
    <source>
        <dbReference type="Proteomes" id="UP000018227"/>
    </source>
</evidence>
<dbReference type="EMBL" id="ACIL03000009">
    <property type="protein sequence ID" value="ESL03497.1"/>
    <property type="molecule type" value="Genomic_DNA"/>
</dbReference>
<dbReference type="SUPFAM" id="SSF47413">
    <property type="entry name" value="lambda repressor-like DNA-binding domains"/>
    <property type="match status" value="1"/>
</dbReference>
<dbReference type="SMART" id="SM00530">
    <property type="entry name" value="HTH_XRE"/>
    <property type="match status" value="1"/>
</dbReference>
<dbReference type="InterPro" id="IPR010982">
    <property type="entry name" value="Lambda_DNA-bd_dom_sf"/>
</dbReference>
<keyword evidence="3" id="KW-1185">Reference proteome</keyword>
<evidence type="ECO:0000259" key="1">
    <source>
        <dbReference type="PROSITE" id="PS50943"/>
    </source>
</evidence>
<dbReference type="Gene3D" id="1.25.40.10">
    <property type="entry name" value="Tetratricopeptide repeat domain"/>
    <property type="match status" value="1"/>
</dbReference>
<dbReference type="RefSeq" id="WP_023354089.1">
    <property type="nucleotide sequence ID" value="NZ_KI535367.1"/>
</dbReference>
<sequence length="306" mass="36581">MYYNLFLFGERLKSIREKLGLTQKQVVDMAFIDERTLRRMELGKVIPKLETLEALSIIYKTDLVSAIIESRITDYSMLLQTQRNIDLKLINEEMSNFENEFKLIDKLLENIENEYYKILITQFKFFLYGIRYYKNKEYQSALNMYINAIKQTLNDFSLDNYKEYSFSLMEIRILMNIALVEDKCEQDEKYEEILKFCVNQCDENNEMYPRICHNLAGVYRKKEEYSRALLYDNKGIETCKKNIFADTLAVLYYGKAFAEYRLEKTEYKKSLDLSLQLCKIFEQIELMKQIIVNCEDVLGIDMSEYK</sequence>
<dbReference type="AlphaFoldDB" id="V2Y5X0"/>
<keyword evidence="2" id="KW-0238">DNA-binding</keyword>
<dbReference type="STRING" id="592026.GCWU0000282_001209"/>
<dbReference type="eggNOG" id="COG1813">
    <property type="taxonomic scope" value="Bacteria"/>
</dbReference>
<dbReference type="InterPro" id="IPR001387">
    <property type="entry name" value="Cro/C1-type_HTH"/>
</dbReference>
<feature type="domain" description="HTH cro/C1-type" evidence="1">
    <location>
        <begin position="12"/>
        <end position="66"/>
    </location>
</feature>
<dbReference type="InterPro" id="IPR011990">
    <property type="entry name" value="TPR-like_helical_dom_sf"/>
</dbReference>
<dbReference type="PROSITE" id="PS50943">
    <property type="entry name" value="HTH_CROC1"/>
    <property type="match status" value="1"/>
</dbReference>
<dbReference type="HOGENOM" id="CLU_079002_0_0_9"/>
<dbReference type="CDD" id="cd00093">
    <property type="entry name" value="HTH_XRE"/>
    <property type="match status" value="1"/>
</dbReference>
<dbReference type="GO" id="GO:0003677">
    <property type="term" value="F:DNA binding"/>
    <property type="evidence" value="ECO:0007669"/>
    <property type="project" value="UniProtKB-KW"/>
</dbReference>
<evidence type="ECO:0000313" key="2">
    <source>
        <dbReference type="EMBL" id="ESL03497.1"/>
    </source>
</evidence>
<dbReference type="OrthoDB" id="9808239at2"/>
<proteinExistence type="predicted"/>
<dbReference type="SUPFAM" id="SSF48452">
    <property type="entry name" value="TPR-like"/>
    <property type="match status" value="1"/>
</dbReference>
<dbReference type="Gene3D" id="1.10.260.40">
    <property type="entry name" value="lambda repressor-like DNA-binding domains"/>
    <property type="match status" value="1"/>
</dbReference>
<accession>V2Y5X0</accession>
<name>V2Y5X0_9FIRM</name>
<dbReference type="Proteomes" id="UP000018227">
    <property type="component" value="Unassembled WGS sequence"/>
</dbReference>